<evidence type="ECO:0000259" key="14">
    <source>
        <dbReference type="Pfam" id="PF07715"/>
    </source>
</evidence>
<keyword evidence="9 10" id="KW-0998">Cell outer membrane</keyword>
<dbReference type="EMBL" id="JACOGG010000029">
    <property type="protein sequence ID" value="MBC3937051.1"/>
    <property type="molecule type" value="Genomic_DNA"/>
</dbReference>
<evidence type="ECO:0000256" key="11">
    <source>
        <dbReference type="RuleBase" id="RU003357"/>
    </source>
</evidence>
<dbReference type="Pfam" id="PF07715">
    <property type="entry name" value="Plug"/>
    <property type="match status" value="1"/>
</dbReference>
<dbReference type="PROSITE" id="PS52016">
    <property type="entry name" value="TONB_DEPENDENT_REC_3"/>
    <property type="match status" value="1"/>
</dbReference>
<dbReference type="InterPro" id="IPR010104">
    <property type="entry name" value="TonB_rcpt_bac"/>
</dbReference>
<comment type="caution">
    <text evidence="15">The sequence shown here is derived from an EMBL/GenBank/DDBJ whole genome shotgun (WGS) entry which is preliminary data.</text>
</comment>
<protein>
    <submittedName>
        <fullName evidence="15">TonB-dependent receptor</fullName>
    </submittedName>
</protein>
<feature type="domain" description="TonB-dependent receptor-like beta-barrel" evidence="13">
    <location>
        <begin position="336"/>
        <end position="831"/>
    </location>
</feature>
<feature type="signal peptide" evidence="12">
    <location>
        <begin position="1"/>
        <end position="29"/>
    </location>
</feature>
<evidence type="ECO:0000256" key="9">
    <source>
        <dbReference type="ARBA" id="ARBA00023237"/>
    </source>
</evidence>
<comment type="similarity">
    <text evidence="2 10 11">Belongs to the TonB-dependent receptor family.</text>
</comment>
<evidence type="ECO:0000313" key="16">
    <source>
        <dbReference type="Proteomes" id="UP000612361"/>
    </source>
</evidence>
<dbReference type="GO" id="GO:0009279">
    <property type="term" value="C:cell outer membrane"/>
    <property type="evidence" value="ECO:0007669"/>
    <property type="project" value="UniProtKB-SubCell"/>
</dbReference>
<keyword evidence="8 15" id="KW-0675">Receptor</keyword>
<dbReference type="PANTHER" id="PTHR40980:SF3">
    <property type="entry name" value="TONB-DEPENDENT RECEPTOR-LIKE BETA-BARREL DOMAIN-CONTAINING PROTEIN"/>
    <property type="match status" value="1"/>
</dbReference>
<dbReference type="Gene3D" id="2.40.170.20">
    <property type="entry name" value="TonB-dependent receptor, beta-barrel domain"/>
    <property type="match status" value="1"/>
</dbReference>
<evidence type="ECO:0000259" key="13">
    <source>
        <dbReference type="Pfam" id="PF00593"/>
    </source>
</evidence>
<keyword evidence="5 10" id="KW-0812">Transmembrane</keyword>
<evidence type="ECO:0000256" key="8">
    <source>
        <dbReference type="ARBA" id="ARBA00023170"/>
    </source>
</evidence>
<evidence type="ECO:0000256" key="3">
    <source>
        <dbReference type="ARBA" id="ARBA00022448"/>
    </source>
</evidence>
<dbReference type="Pfam" id="PF00593">
    <property type="entry name" value="TonB_dep_Rec_b-barrel"/>
    <property type="match status" value="1"/>
</dbReference>
<dbReference type="SUPFAM" id="SSF56935">
    <property type="entry name" value="Porins"/>
    <property type="match status" value="1"/>
</dbReference>
<dbReference type="RefSeq" id="WP_186882568.1">
    <property type="nucleotide sequence ID" value="NZ_JACOGG010000029.1"/>
</dbReference>
<evidence type="ECO:0000256" key="1">
    <source>
        <dbReference type="ARBA" id="ARBA00004571"/>
    </source>
</evidence>
<dbReference type="Gene3D" id="2.170.130.10">
    <property type="entry name" value="TonB-dependent receptor, plug domain"/>
    <property type="match status" value="1"/>
</dbReference>
<evidence type="ECO:0000256" key="7">
    <source>
        <dbReference type="ARBA" id="ARBA00023136"/>
    </source>
</evidence>
<keyword evidence="4 10" id="KW-1134">Transmembrane beta strand</keyword>
<evidence type="ECO:0000256" key="4">
    <source>
        <dbReference type="ARBA" id="ARBA00022452"/>
    </source>
</evidence>
<dbReference type="Proteomes" id="UP000612361">
    <property type="component" value="Unassembled WGS sequence"/>
</dbReference>
<dbReference type="InterPro" id="IPR037066">
    <property type="entry name" value="Plug_dom_sf"/>
</dbReference>
<dbReference type="CDD" id="cd01347">
    <property type="entry name" value="ligand_gated_channel"/>
    <property type="match status" value="1"/>
</dbReference>
<keyword evidence="3 10" id="KW-0813">Transport</keyword>
<keyword evidence="6 11" id="KW-0798">TonB box</keyword>
<name>A0A923I3J8_9BURK</name>
<gene>
    <name evidence="15" type="ORF">H8K47_16970</name>
</gene>
<evidence type="ECO:0000256" key="6">
    <source>
        <dbReference type="ARBA" id="ARBA00023077"/>
    </source>
</evidence>
<comment type="subcellular location">
    <subcellularLocation>
        <location evidence="1 10">Cell outer membrane</location>
        <topology evidence="1 10">Multi-pass membrane protein</topology>
    </subcellularLocation>
</comment>
<evidence type="ECO:0000256" key="5">
    <source>
        <dbReference type="ARBA" id="ARBA00022692"/>
    </source>
</evidence>
<evidence type="ECO:0000256" key="10">
    <source>
        <dbReference type="PROSITE-ProRule" id="PRU01360"/>
    </source>
</evidence>
<dbReference type="InterPro" id="IPR012910">
    <property type="entry name" value="Plug_dom"/>
</dbReference>
<keyword evidence="7 10" id="KW-0472">Membrane</keyword>
<evidence type="ECO:0000256" key="2">
    <source>
        <dbReference type="ARBA" id="ARBA00009810"/>
    </source>
</evidence>
<dbReference type="NCBIfam" id="TIGR01782">
    <property type="entry name" value="TonB-Xanth-Caul"/>
    <property type="match status" value="1"/>
</dbReference>
<evidence type="ECO:0000313" key="15">
    <source>
        <dbReference type="EMBL" id="MBC3937051.1"/>
    </source>
</evidence>
<sequence>MKRNSTPGLTPIASAVALMVLSASMSAQAQQADQSKPQEVVVTGIRSALQSATNIKRNANSVVDAVSAEDVGKLPDTDVGESLGRIPGVSVGRAFGQGASVSVRGSDPQMTYTTLNGQTVASTGWYDQQTIDRSFNYSLLPSELIGGMDVYKSSQADLTEGGIGGTVIVKTRKPLDMAAGSAFVGAKLGKGTVSDGLSKDLSGLFSWKNDANTFGILVAAAGENGDYIRRGIESDSRWSADVAPTTFVQERKRTALNLSLQARPVKGLDLGLNYLKLQLDADNSNTSHYIFHDPNCTSRNAAVTSDFNPKGVCLTSNTTAAKATNAFLQTWARTAKMSSDSLTLNGTYKGEGFKIDAVAGTTKADGGTSMTTNYSYDAGNLPKWTGGIDATGKQIIITPGSNQSVGLGNLPASVGPAGSWATSRGPNSDKENFAQADLLLNLDMGAISSFKTGFRASQHTFEKGTDRAQFAAKAIEAPTASLYDGTIAMGTNGWSSPRPNIGAMMANTTQNITGWVRERGGYGVLKEDNTAAYGMFNFEKDQWHGNFGARYVRTKATAEGYKLDGSPVAAGDIAQNAGWGKTIISQSADYNDILPSLNAAFDLNKNTILRFTASQAITRPNFDNMFIATQTGFQDAVAGNETVTYGSVGLKPMKSTQLDLGVEYYYGKGNLISLMYFHKDINNFITTNTKINQSIGVVSPDSGKDSWTVNQYVNAGGGKIDGIEAQINHSFDNGFGAVANYTLANATAPATSYQDQLNVFTLSSKHNVNLVGYWENPTYSARLAYNWRSKYMVRETGWYGNRMHDAYGTLDLSLGWNVTDKVRIAFEATNLLKADDVQYGAAGVNTTVKDPLKAGYPAWSFMGETTYRVSVSAKF</sequence>
<feature type="chain" id="PRO_5037433981" evidence="12">
    <location>
        <begin position="30"/>
        <end position="875"/>
    </location>
</feature>
<keyword evidence="12" id="KW-0732">Signal</keyword>
<accession>A0A923I3J8</accession>
<organism evidence="15 16">
    <name type="scientific">Undibacterium rugosum</name>
    <dbReference type="NCBI Taxonomy" id="2762291"/>
    <lineage>
        <taxon>Bacteria</taxon>
        <taxon>Pseudomonadati</taxon>
        <taxon>Pseudomonadota</taxon>
        <taxon>Betaproteobacteria</taxon>
        <taxon>Burkholderiales</taxon>
        <taxon>Oxalobacteraceae</taxon>
        <taxon>Undibacterium</taxon>
    </lineage>
</organism>
<dbReference type="InterPro" id="IPR039426">
    <property type="entry name" value="TonB-dep_rcpt-like"/>
</dbReference>
<feature type="domain" description="TonB-dependent receptor plug" evidence="14">
    <location>
        <begin position="56"/>
        <end position="166"/>
    </location>
</feature>
<dbReference type="InterPro" id="IPR000531">
    <property type="entry name" value="Beta-barrel_TonB"/>
</dbReference>
<dbReference type="AlphaFoldDB" id="A0A923I3J8"/>
<dbReference type="PANTHER" id="PTHR40980">
    <property type="entry name" value="PLUG DOMAIN-CONTAINING PROTEIN"/>
    <property type="match status" value="1"/>
</dbReference>
<keyword evidence="16" id="KW-1185">Reference proteome</keyword>
<dbReference type="InterPro" id="IPR036942">
    <property type="entry name" value="Beta-barrel_TonB_sf"/>
</dbReference>
<proteinExistence type="inferred from homology"/>
<evidence type="ECO:0000256" key="12">
    <source>
        <dbReference type="SAM" id="SignalP"/>
    </source>
</evidence>
<reference evidence="15" key="1">
    <citation type="submission" date="2020-08" db="EMBL/GenBank/DDBJ databases">
        <title>Novel species isolated from subtropical streams in China.</title>
        <authorList>
            <person name="Lu H."/>
        </authorList>
    </citation>
    <scope>NUCLEOTIDE SEQUENCE</scope>
    <source>
        <strain evidence="15">CY7W</strain>
    </source>
</reference>